<name>A0A0D6LHE0_9BILA</name>
<dbReference type="AlphaFoldDB" id="A0A0D6LHE0"/>
<proteinExistence type="predicted"/>
<feature type="coiled-coil region" evidence="1">
    <location>
        <begin position="31"/>
        <end position="65"/>
    </location>
</feature>
<evidence type="ECO:0008006" key="5">
    <source>
        <dbReference type="Google" id="ProtNLM"/>
    </source>
</evidence>
<evidence type="ECO:0000256" key="2">
    <source>
        <dbReference type="SAM" id="SignalP"/>
    </source>
</evidence>
<keyword evidence="2" id="KW-0732">Signal</keyword>
<organism evidence="3 4">
    <name type="scientific">Ancylostoma ceylanicum</name>
    <dbReference type="NCBI Taxonomy" id="53326"/>
    <lineage>
        <taxon>Eukaryota</taxon>
        <taxon>Metazoa</taxon>
        <taxon>Ecdysozoa</taxon>
        <taxon>Nematoda</taxon>
        <taxon>Chromadorea</taxon>
        <taxon>Rhabditida</taxon>
        <taxon>Rhabditina</taxon>
        <taxon>Rhabditomorpha</taxon>
        <taxon>Strongyloidea</taxon>
        <taxon>Ancylostomatidae</taxon>
        <taxon>Ancylostomatinae</taxon>
        <taxon>Ancylostoma</taxon>
    </lineage>
</organism>
<evidence type="ECO:0000313" key="4">
    <source>
        <dbReference type="Proteomes" id="UP000054495"/>
    </source>
</evidence>
<dbReference type="Proteomes" id="UP000054495">
    <property type="component" value="Unassembled WGS sequence"/>
</dbReference>
<reference evidence="3 4" key="1">
    <citation type="submission" date="2013-05" db="EMBL/GenBank/DDBJ databases">
        <title>Draft genome of the parasitic nematode Anyclostoma ceylanicum.</title>
        <authorList>
            <person name="Mitreva M."/>
        </authorList>
    </citation>
    <scope>NUCLEOTIDE SEQUENCE [LARGE SCALE GENOMIC DNA]</scope>
</reference>
<feature type="signal peptide" evidence="2">
    <location>
        <begin position="1"/>
        <end position="19"/>
    </location>
</feature>
<dbReference type="EMBL" id="KE125178">
    <property type="protein sequence ID" value="EPB70598.1"/>
    <property type="molecule type" value="Genomic_DNA"/>
</dbReference>
<feature type="chain" id="PRO_5002306914" description="Myosin tail domain-containing protein" evidence="2">
    <location>
        <begin position="20"/>
        <end position="254"/>
    </location>
</feature>
<sequence>MRRIVTLCILFSWTAISLQTEDATSLIQSILDVDRALAQEIKNDISQAKEKEDQLRNEFAKNLNDSVQRLKNALGERLTKLRDIEQAYKAEEYVQKQNAMNEWNNLVKGINETKAALEEEKEKEVQQEKEVICLYNIRQLLDQLKLAYQKRKEERAAEKEQEKEQIRQAWQKAKEKFDQIQTKLNDSVNAKNERRKEMLENMRSTLGEIRAIISQEKAARDQQKQQRRDEYEDKINQIKSNVGVRNFRTFMDNR</sequence>
<gene>
    <name evidence="3" type="ORF">ANCCEY_10321</name>
</gene>
<accession>A0A0D6LHE0</accession>
<keyword evidence="4" id="KW-1185">Reference proteome</keyword>
<keyword evidence="1" id="KW-0175">Coiled coil</keyword>
<protein>
    <recommendedName>
        <fullName evidence="5">Myosin tail domain-containing protein</fullName>
    </recommendedName>
</protein>
<evidence type="ECO:0000256" key="1">
    <source>
        <dbReference type="SAM" id="Coils"/>
    </source>
</evidence>
<feature type="coiled-coil region" evidence="1">
    <location>
        <begin position="100"/>
        <end position="176"/>
    </location>
</feature>
<evidence type="ECO:0000313" key="3">
    <source>
        <dbReference type="EMBL" id="EPB70598.1"/>
    </source>
</evidence>